<dbReference type="GO" id="GO:0005509">
    <property type="term" value="F:calcium ion binding"/>
    <property type="evidence" value="ECO:0007669"/>
    <property type="project" value="InterPro"/>
</dbReference>
<gene>
    <name evidence="18" type="ORF">GWI33_017330</name>
</gene>
<dbReference type="EMBL" id="JAACXV010014200">
    <property type="protein sequence ID" value="KAF7269649.1"/>
    <property type="molecule type" value="Genomic_DNA"/>
</dbReference>
<organism evidence="18 19">
    <name type="scientific">Rhynchophorus ferrugineus</name>
    <name type="common">Red palm weevil</name>
    <name type="synonym">Curculio ferrugineus</name>
    <dbReference type="NCBI Taxonomy" id="354439"/>
    <lineage>
        <taxon>Eukaryota</taxon>
        <taxon>Metazoa</taxon>
        <taxon>Ecdysozoa</taxon>
        <taxon>Arthropoda</taxon>
        <taxon>Hexapoda</taxon>
        <taxon>Insecta</taxon>
        <taxon>Pterygota</taxon>
        <taxon>Neoptera</taxon>
        <taxon>Endopterygota</taxon>
        <taxon>Coleoptera</taxon>
        <taxon>Polyphaga</taxon>
        <taxon>Cucujiformia</taxon>
        <taxon>Curculionidae</taxon>
        <taxon>Dryophthorinae</taxon>
        <taxon>Rhynchophorus</taxon>
    </lineage>
</organism>
<sequence>MNIIVSPGFAIKTFLYSLIFTEVCCSRYPSVTQVTEPVQHGEGPVCDPRVGKLYYVDLHHGRVMAYDYARGTTEIAIEIPGHDLVPVLLTKDPDTFIVGLNRSVARVKASSKPGILHTVQDDHPKNRFNDGKADAEGRLWLGTMGYETPDGKVEPNVGALFKYSPEDVTKPSVEIAGIGVGNGLAWSKDNTKFYYIDSLTQDIEQYDYDATTGRISNKSIVFSVKGKGMGSPDGMTIDEDDNLWVALYGGGSVIEVNPKTGTLLRRIPIPAQYTTSVIWGGPNLNILYVTTSYRSLVEKEKVYQASAGSVFAISNLGTKGRPENFAKF</sequence>
<feature type="binding site" evidence="15">
    <location>
        <position position="129"/>
    </location>
    <ligand>
        <name>substrate</name>
    </ligand>
</feature>
<dbReference type="GO" id="GO:0005737">
    <property type="term" value="C:cytoplasm"/>
    <property type="evidence" value="ECO:0007669"/>
    <property type="project" value="UniProtKB-SubCell"/>
</dbReference>
<keyword evidence="15" id="KW-0862">Zinc</keyword>
<evidence type="ECO:0000256" key="8">
    <source>
        <dbReference type="ARBA" id="ARBA00016808"/>
    </source>
</evidence>
<dbReference type="InterPro" id="IPR013658">
    <property type="entry name" value="SGL"/>
</dbReference>
<dbReference type="GO" id="GO:0004341">
    <property type="term" value="F:gluconolactonase activity"/>
    <property type="evidence" value="ECO:0007669"/>
    <property type="project" value="UniProtKB-EC"/>
</dbReference>
<evidence type="ECO:0000256" key="1">
    <source>
        <dbReference type="ARBA" id="ARBA00001589"/>
    </source>
</evidence>
<feature type="binding site" evidence="15">
    <location>
        <position position="42"/>
    </location>
    <ligand>
        <name>a divalent metal cation</name>
        <dbReference type="ChEBI" id="CHEBI:60240"/>
    </ligand>
</feature>
<evidence type="ECO:0000256" key="2">
    <source>
        <dbReference type="ARBA" id="ARBA00001913"/>
    </source>
</evidence>
<keyword evidence="12" id="KW-0106">Calcium</keyword>
<evidence type="ECO:0000256" key="7">
    <source>
        <dbReference type="ARBA" id="ARBA00013227"/>
    </source>
</evidence>
<evidence type="ECO:0000256" key="10">
    <source>
        <dbReference type="ARBA" id="ARBA00022723"/>
    </source>
</evidence>
<dbReference type="InterPro" id="IPR008367">
    <property type="entry name" value="Regucalcin"/>
</dbReference>
<dbReference type="SUPFAM" id="SSF63829">
    <property type="entry name" value="Calcium-dependent phosphotriesterase"/>
    <property type="match status" value="1"/>
</dbReference>
<dbReference type="GO" id="GO:0030234">
    <property type="term" value="F:enzyme regulator activity"/>
    <property type="evidence" value="ECO:0007669"/>
    <property type="project" value="InterPro"/>
</dbReference>
<evidence type="ECO:0000256" key="6">
    <source>
        <dbReference type="ARBA" id="ARBA00008853"/>
    </source>
</evidence>
<accession>A0A834HWY1</accession>
<feature type="binding site" evidence="15">
    <location>
        <position position="182"/>
    </location>
    <ligand>
        <name>a divalent metal cation</name>
        <dbReference type="ChEBI" id="CHEBI:60240"/>
    </ligand>
</feature>
<evidence type="ECO:0000256" key="9">
    <source>
        <dbReference type="ARBA" id="ARBA00022490"/>
    </source>
</evidence>
<evidence type="ECO:0000256" key="12">
    <source>
        <dbReference type="ARBA" id="ARBA00022837"/>
    </source>
</evidence>
<evidence type="ECO:0000256" key="16">
    <source>
        <dbReference type="SAM" id="SignalP"/>
    </source>
</evidence>
<comment type="cofactor">
    <cofactor evidence="4">
        <name>Mg(2+)</name>
        <dbReference type="ChEBI" id="CHEBI:18420"/>
    </cofactor>
</comment>
<keyword evidence="11" id="KW-0378">Hydrolase</keyword>
<dbReference type="PANTHER" id="PTHR10907">
    <property type="entry name" value="REGUCALCIN"/>
    <property type="match status" value="1"/>
</dbReference>
<dbReference type="Pfam" id="PF08450">
    <property type="entry name" value="SGL"/>
    <property type="match status" value="1"/>
</dbReference>
<comment type="catalytic activity">
    <reaction evidence="1">
        <text>D-glucono-1,5-lactone + H2O = D-gluconate + H(+)</text>
        <dbReference type="Rhea" id="RHEA:10440"/>
        <dbReference type="ChEBI" id="CHEBI:15377"/>
        <dbReference type="ChEBI" id="CHEBI:15378"/>
        <dbReference type="ChEBI" id="CHEBI:16217"/>
        <dbReference type="ChEBI" id="CHEBI:18391"/>
        <dbReference type="EC" id="3.1.1.17"/>
    </reaction>
</comment>
<reference evidence="18" key="1">
    <citation type="submission" date="2020-08" db="EMBL/GenBank/DDBJ databases">
        <title>Genome sequencing and assembly of the red palm weevil Rhynchophorus ferrugineus.</title>
        <authorList>
            <person name="Dias G.B."/>
            <person name="Bergman C.M."/>
            <person name="Manee M."/>
        </authorList>
    </citation>
    <scope>NUCLEOTIDE SEQUENCE</scope>
    <source>
        <strain evidence="18">AA-2017</strain>
        <tissue evidence="18">Whole larva</tissue>
    </source>
</reference>
<name>A0A834HWY1_RHYFE</name>
<feature type="signal peptide" evidence="16">
    <location>
        <begin position="1"/>
        <end position="26"/>
    </location>
</feature>
<feature type="binding site" evidence="15">
    <location>
        <position position="233"/>
    </location>
    <ligand>
        <name>a divalent metal cation</name>
        <dbReference type="ChEBI" id="CHEBI:60240"/>
    </ligand>
</feature>
<comment type="cofactor">
    <cofactor evidence="2">
        <name>Ca(2+)</name>
        <dbReference type="ChEBI" id="CHEBI:29108"/>
    </cofactor>
</comment>
<evidence type="ECO:0000256" key="3">
    <source>
        <dbReference type="ARBA" id="ARBA00001936"/>
    </source>
</evidence>
<feature type="active site" description="Proton donor/acceptor" evidence="14">
    <location>
        <position position="233"/>
    </location>
</feature>
<comment type="cofactor">
    <cofactor evidence="15">
        <name>Zn(2+)</name>
        <dbReference type="ChEBI" id="CHEBI:29105"/>
    </cofactor>
    <text evidence="15">Binds 1 divalent metal cation per subunit.</text>
</comment>
<comment type="caution">
    <text evidence="18">The sequence shown here is derived from an EMBL/GenBank/DDBJ whole genome shotgun (WGS) entry which is preliminary data.</text>
</comment>
<dbReference type="GO" id="GO:0019853">
    <property type="term" value="P:L-ascorbic acid biosynthetic process"/>
    <property type="evidence" value="ECO:0007669"/>
    <property type="project" value="TreeGrafter"/>
</dbReference>
<feature type="binding site" evidence="15">
    <location>
        <position position="147"/>
    </location>
    <ligand>
        <name>substrate</name>
    </ligand>
</feature>
<protein>
    <recommendedName>
        <fullName evidence="8">Regucalcin</fullName>
        <ecNumber evidence="7">3.1.1.17</ecNumber>
    </recommendedName>
    <alternativeName>
        <fullName evidence="13">Gluconolactonase</fullName>
    </alternativeName>
</protein>
<evidence type="ECO:0000259" key="17">
    <source>
        <dbReference type="Pfam" id="PF08450"/>
    </source>
</evidence>
<dbReference type="InterPro" id="IPR005511">
    <property type="entry name" value="SMP-30"/>
</dbReference>
<evidence type="ECO:0000256" key="15">
    <source>
        <dbReference type="PIRSR" id="PIRSR605511-2"/>
    </source>
</evidence>
<dbReference type="PRINTS" id="PR01790">
    <property type="entry name" value="SMP30FAMILY"/>
</dbReference>
<feature type="domain" description="SMP-30/Gluconolactonase/LRE-like region" evidence="17">
    <location>
        <begin position="41"/>
        <end position="292"/>
    </location>
</feature>
<dbReference type="EC" id="3.1.1.17" evidence="7"/>
<dbReference type="Proteomes" id="UP000625711">
    <property type="component" value="Unassembled WGS sequence"/>
</dbReference>
<evidence type="ECO:0000256" key="5">
    <source>
        <dbReference type="ARBA" id="ARBA00004496"/>
    </source>
</evidence>
<evidence type="ECO:0000256" key="14">
    <source>
        <dbReference type="PIRSR" id="PIRSR605511-1"/>
    </source>
</evidence>
<proteinExistence type="inferred from homology"/>
<comment type="cofactor">
    <cofactor evidence="3">
        <name>Mn(2+)</name>
        <dbReference type="ChEBI" id="CHEBI:29035"/>
    </cofactor>
</comment>
<evidence type="ECO:0000256" key="4">
    <source>
        <dbReference type="ARBA" id="ARBA00001946"/>
    </source>
</evidence>
<feature type="binding site" evidence="15">
    <location>
        <position position="127"/>
    </location>
    <ligand>
        <name>substrate</name>
    </ligand>
</feature>
<dbReference type="PRINTS" id="PR01791">
    <property type="entry name" value="REGUCALCIN"/>
</dbReference>
<dbReference type="Gene3D" id="2.120.10.30">
    <property type="entry name" value="TolB, C-terminal domain"/>
    <property type="match status" value="1"/>
</dbReference>
<evidence type="ECO:0000313" key="18">
    <source>
        <dbReference type="EMBL" id="KAF7269649.1"/>
    </source>
</evidence>
<dbReference type="OrthoDB" id="423498at2759"/>
<evidence type="ECO:0000256" key="11">
    <source>
        <dbReference type="ARBA" id="ARBA00022801"/>
    </source>
</evidence>
<feature type="chain" id="PRO_5032846323" description="Regucalcin" evidence="16">
    <location>
        <begin position="27"/>
        <end position="328"/>
    </location>
</feature>
<dbReference type="PANTHER" id="PTHR10907:SF47">
    <property type="entry name" value="REGUCALCIN"/>
    <property type="match status" value="1"/>
</dbReference>
<evidence type="ECO:0000313" key="19">
    <source>
        <dbReference type="Proteomes" id="UP000625711"/>
    </source>
</evidence>
<keyword evidence="9" id="KW-0963">Cytoplasm</keyword>
<evidence type="ECO:0000256" key="13">
    <source>
        <dbReference type="ARBA" id="ARBA00032464"/>
    </source>
</evidence>
<comment type="similarity">
    <text evidence="6">Belongs to the SMP-30/CGR1 family.</text>
</comment>
<dbReference type="AlphaFoldDB" id="A0A834HWY1"/>
<keyword evidence="19" id="KW-1185">Reference proteome</keyword>
<comment type="subcellular location">
    <subcellularLocation>
        <location evidence="5">Cytoplasm</location>
    </subcellularLocation>
</comment>
<dbReference type="InterPro" id="IPR011042">
    <property type="entry name" value="6-blade_b-propeller_TolB-like"/>
</dbReference>
<keyword evidence="16" id="KW-0732">Signal</keyword>
<keyword evidence="10 15" id="KW-0479">Metal-binding</keyword>